<evidence type="ECO:0000256" key="1">
    <source>
        <dbReference type="SAM" id="SignalP"/>
    </source>
</evidence>
<evidence type="ECO:0000313" key="3">
    <source>
        <dbReference type="EMBL" id="SMG16482.1"/>
    </source>
</evidence>
<dbReference type="InterPro" id="IPR013766">
    <property type="entry name" value="Thioredoxin_domain"/>
</dbReference>
<dbReference type="STRING" id="561061.SAMN05660862_1078"/>
<dbReference type="SUPFAM" id="SSF52833">
    <property type="entry name" value="Thioredoxin-like"/>
    <property type="match status" value="1"/>
</dbReference>
<reference evidence="3 4" key="1">
    <citation type="submission" date="2017-04" db="EMBL/GenBank/DDBJ databases">
        <authorList>
            <person name="Afonso C.L."/>
            <person name="Miller P.J."/>
            <person name="Scott M.A."/>
            <person name="Spackman E."/>
            <person name="Goraichik I."/>
            <person name="Dimitrov K.M."/>
            <person name="Suarez D.L."/>
            <person name="Swayne D.E."/>
        </authorList>
    </citation>
    <scope>NUCLEOTIDE SEQUENCE [LARGE SCALE GENOMIC DNA]</scope>
    <source>
        <strain evidence="3 4">DSM 22418</strain>
    </source>
</reference>
<dbReference type="AlphaFoldDB" id="A0A1X7IP30"/>
<dbReference type="Gene3D" id="3.40.30.10">
    <property type="entry name" value="Glutaredoxin"/>
    <property type="match status" value="1"/>
</dbReference>
<dbReference type="InterPro" id="IPR036249">
    <property type="entry name" value="Thioredoxin-like_sf"/>
</dbReference>
<dbReference type="RefSeq" id="WP_085471885.1">
    <property type="nucleotide sequence ID" value="NZ_FXAU01000001.1"/>
</dbReference>
<dbReference type="EMBL" id="FXAU01000001">
    <property type="protein sequence ID" value="SMG16482.1"/>
    <property type="molecule type" value="Genomic_DNA"/>
</dbReference>
<protein>
    <submittedName>
        <fullName evidence="3">Thioredoxin-like domain-containing protein</fullName>
    </submittedName>
</protein>
<dbReference type="Pfam" id="PF13098">
    <property type="entry name" value="Thioredoxin_2"/>
    <property type="match status" value="1"/>
</dbReference>
<feature type="chain" id="PRO_5012417287" evidence="1">
    <location>
        <begin position="22"/>
        <end position="424"/>
    </location>
</feature>
<feature type="signal peptide" evidence="1">
    <location>
        <begin position="1"/>
        <end position="21"/>
    </location>
</feature>
<proteinExistence type="predicted"/>
<accession>A0A1X7IP30</accession>
<organism evidence="3 4">
    <name type="scientific">Sphingobacterium psychroaquaticum</name>
    <dbReference type="NCBI Taxonomy" id="561061"/>
    <lineage>
        <taxon>Bacteria</taxon>
        <taxon>Pseudomonadati</taxon>
        <taxon>Bacteroidota</taxon>
        <taxon>Sphingobacteriia</taxon>
        <taxon>Sphingobacteriales</taxon>
        <taxon>Sphingobacteriaceae</taxon>
        <taxon>Sphingobacterium</taxon>
    </lineage>
</organism>
<sequence>MKKIIFVCVGFCLHISLYAQGIVFEQDKSWKEVLALAKKQGKSIFVDAYTTWCGPCIQMDKEVFPLPEVGSFYNSKFINYKLQMDKTKKDTEAIRGRYVDAAWFEQTFQIRSYPCYLFFDSNGNLIHQSGGGNLSGEAFVTIGKEALDPANTVVNMHKLYQEGNRSATFIKNYIQKMAAANDPQVETIAQAFIDSQTNRFSADAVDIMMYLTYGSDSPYFKQLLANKEQFIAAKGKEKVDRYFSRVIDAGITARAIKTSADATSGKMITQVDEAGLYSYFLQFYRPEEARLQTDFNVAKFAKLFDPERSYRKAKELLQQDLRQKLTLSQLHQLGNMVLRDGVDKADVELVFDAVKAYKETDELQNLQLFCKLYHFKGEQARSLQYAERAMDKLEKSRPDYVRVPATEFVQKIIVVMPTPKLVTN</sequence>
<evidence type="ECO:0000313" key="4">
    <source>
        <dbReference type="Proteomes" id="UP000192980"/>
    </source>
</evidence>
<evidence type="ECO:0000259" key="2">
    <source>
        <dbReference type="PROSITE" id="PS51352"/>
    </source>
</evidence>
<keyword evidence="4" id="KW-1185">Reference proteome</keyword>
<keyword evidence="1" id="KW-0732">Signal</keyword>
<dbReference type="InterPro" id="IPR012336">
    <property type="entry name" value="Thioredoxin-like_fold"/>
</dbReference>
<dbReference type="OrthoDB" id="120730at2"/>
<name>A0A1X7IP30_9SPHI</name>
<gene>
    <name evidence="3" type="ORF">SAMN05660862_1078</name>
</gene>
<dbReference type="PROSITE" id="PS51352">
    <property type="entry name" value="THIOREDOXIN_2"/>
    <property type="match status" value="1"/>
</dbReference>
<feature type="domain" description="Thioredoxin" evidence="2">
    <location>
        <begin position="13"/>
        <end position="152"/>
    </location>
</feature>
<dbReference type="Proteomes" id="UP000192980">
    <property type="component" value="Unassembled WGS sequence"/>
</dbReference>